<evidence type="ECO:0000256" key="1">
    <source>
        <dbReference type="ARBA" id="ARBA00022737"/>
    </source>
</evidence>
<dbReference type="STRING" id="1805483.A0A177EH96"/>
<proteinExistence type="predicted"/>
<dbReference type="OrthoDB" id="5587616at2759"/>
<dbReference type="GO" id="GO:0006335">
    <property type="term" value="P:DNA replication-dependent chromatin assembly"/>
    <property type="evidence" value="ECO:0007669"/>
    <property type="project" value="TreeGrafter"/>
</dbReference>
<dbReference type="PANTHER" id="PTHR15081:SF1">
    <property type="entry name" value="NUCLEAR AUTOANTIGENIC SPERM PROTEIN"/>
    <property type="match status" value="1"/>
</dbReference>
<name>A0A177EH96_9MICR</name>
<evidence type="ECO:0008006" key="6">
    <source>
        <dbReference type="Google" id="ProtNLM"/>
    </source>
</evidence>
<gene>
    <name evidence="4" type="ORF">NEDG_01661</name>
</gene>
<feature type="compositionally biased region" description="Basic and acidic residues" evidence="3">
    <location>
        <begin position="201"/>
        <end position="213"/>
    </location>
</feature>
<dbReference type="GeneID" id="93648011"/>
<dbReference type="InterPro" id="IPR011990">
    <property type="entry name" value="TPR-like_helical_dom_sf"/>
</dbReference>
<dbReference type="SUPFAM" id="SSF48452">
    <property type="entry name" value="TPR-like"/>
    <property type="match status" value="1"/>
</dbReference>
<evidence type="ECO:0000313" key="4">
    <source>
        <dbReference type="EMBL" id="OAG31248.1"/>
    </source>
</evidence>
<feature type="compositionally biased region" description="Low complexity" evidence="3">
    <location>
        <begin position="222"/>
        <end position="231"/>
    </location>
</feature>
<comment type="caution">
    <text evidence="4">The sequence shown here is derived from an EMBL/GenBank/DDBJ whole genome shotgun (WGS) entry which is preliminary data.</text>
</comment>
<evidence type="ECO:0000256" key="2">
    <source>
        <dbReference type="ARBA" id="ARBA00022803"/>
    </source>
</evidence>
<feature type="compositionally biased region" description="Basic and acidic residues" evidence="3">
    <location>
        <begin position="244"/>
        <end position="259"/>
    </location>
</feature>
<sequence length="259" mass="29093">MNTEKIVEEIKAAYPELDTARTLQVQRDFVRASEAYATLLSKMAQNEPENSLKLALVYLEYANALLMSNDNIVVNPEVKEDLEYLEDLEIAWEVLEIAKNTFVAHSLVQEQIKAHLLLSDIAQESSNYPTSKEDLTEALALSKKEFGDTRETAEIAFKLAVVEEALENKQEAMHLLDGVIAALKKLPRDSDTEELIQEVAERRSEVERPERRTLHPKPAPSPAAALDPSQPVKRITSVKPTPESMKEAFLKDLKRQATG</sequence>
<keyword evidence="1" id="KW-0677">Repeat</keyword>
<dbReference type="InterPro" id="IPR051730">
    <property type="entry name" value="NASP-like"/>
</dbReference>
<dbReference type="RefSeq" id="XP_067544969.1">
    <property type="nucleotide sequence ID" value="XM_067689079.1"/>
</dbReference>
<dbReference type="GO" id="GO:0005654">
    <property type="term" value="C:nucleoplasm"/>
    <property type="evidence" value="ECO:0007669"/>
    <property type="project" value="TreeGrafter"/>
</dbReference>
<dbReference type="EMBL" id="LTDL01000021">
    <property type="protein sequence ID" value="OAG31248.1"/>
    <property type="molecule type" value="Genomic_DNA"/>
</dbReference>
<dbReference type="Proteomes" id="UP000185944">
    <property type="component" value="Unassembled WGS sequence"/>
</dbReference>
<keyword evidence="2" id="KW-0802">TPR repeat</keyword>
<dbReference type="GO" id="GO:0042393">
    <property type="term" value="F:histone binding"/>
    <property type="evidence" value="ECO:0007669"/>
    <property type="project" value="TreeGrafter"/>
</dbReference>
<organism evidence="4 5">
    <name type="scientific">Nematocida displodere</name>
    <dbReference type="NCBI Taxonomy" id="1805483"/>
    <lineage>
        <taxon>Eukaryota</taxon>
        <taxon>Fungi</taxon>
        <taxon>Fungi incertae sedis</taxon>
        <taxon>Microsporidia</taxon>
        <taxon>Nematocida</taxon>
    </lineage>
</organism>
<dbReference type="PANTHER" id="PTHR15081">
    <property type="entry name" value="NUCLEAR AUTOANTIGENIC SPERM PROTEIN NASP -RELATED"/>
    <property type="match status" value="1"/>
</dbReference>
<evidence type="ECO:0000256" key="3">
    <source>
        <dbReference type="SAM" id="MobiDB-lite"/>
    </source>
</evidence>
<dbReference type="Gene3D" id="1.25.40.10">
    <property type="entry name" value="Tetratricopeptide repeat domain"/>
    <property type="match status" value="1"/>
</dbReference>
<protein>
    <recommendedName>
        <fullName evidence="6">Tetratricopeptide SHNi-TPR domain-containing protein</fullName>
    </recommendedName>
</protein>
<accession>A0A177EH96</accession>
<dbReference type="AlphaFoldDB" id="A0A177EH96"/>
<dbReference type="GO" id="GO:0034080">
    <property type="term" value="P:CENP-A containing chromatin assembly"/>
    <property type="evidence" value="ECO:0007669"/>
    <property type="project" value="TreeGrafter"/>
</dbReference>
<feature type="region of interest" description="Disordered" evidence="3">
    <location>
        <begin position="201"/>
        <end position="259"/>
    </location>
</feature>
<reference evidence="4 5" key="1">
    <citation type="submission" date="2016-02" db="EMBL/GenBank/DDBJ databases">
        <title>Discovery of a natural microsporidian pathogen with a broad tissue tropism in Caenorhabditis elegans.</title>
        <authorList>
            <person name="Luallen R.J."/>
            <person name="Reinke A.W."/>
            <person name="Tong L."/>
            <person name="Botts M.R."/>
            <person name="Felix M.-A."/>
            <person name="Troemel E.R."/>
        </authorList>
    </citation>
    <scope>NUCLEOTIDE SEQUENCE [LARGE SCALE GENOMIC DNA]</scope>
    <source>
        <strain evidence="4 5">JUm2807</strain>
    </source>
</reference>
<evidence type="ECO:0000313" key="5">
    <source>
        <dbReference type="Proteomes" id="UP000185944"/>
    </source>
</evidence>
<keyword evidence="5" id="KW-1185">Reference proteome</keyword>
<dbReference type="VEuPathDB" id="MicrosporidiaDB:NEDG_01661"/>